<dbReference type="AlphaFoldDB" id="A0A5B7GIS8"/>
<accession>A0A5B7GIS8</accession>
<reference evidence="2 3" key="1">
    <citation type="submission" date="2019-05" db="EMBL/GenBank/DDBJ databases">
        <title>Another draft genome of Portunus trituberculatus and its Hox gene families provides insights of decapod evolution.</title>
        <authorList>
            <person name="Jeong J.-H."/>
            <person name="Song I."/>
            <person name="Kim S."/>
            <person name="Choi T."/>
            <person name="Kim D."/>
            <person name="Ryu S."/>
            <person name="Kim W."/>
        </authorList>
    </citation>
    <scope>NUCLEOTIDE SEQUENCE [LARGE SCALE GENOMIC DNA]</scope>
    <source>
        <tissue evidence="2">Muscle</tissue>
    </source>
</reference>
<keyword evidence="3" id="KW-1185">Reference proteome</keyword>
<proteinExistence type="predicted"/>
<dbReference type="EMBL" id="VSRR010016035">
    <property type="protein sequence ID" value="MPC58842.1"/>
    <property type="molecule type" value="Genomic_DNA"/>
</dbReference>
<evidence type="ECO:0000256" key="1">
    <source>
        <dbReference type="SAM" id="MobiDB-lite"/>
    </source>
</evidence>
<feature type="compositionally biased region" description="Polar residues" evidence="1">
    <location>
        <begin position="25"/>
        <end position="34"/>
    </location>
</feature>
<sequence>MAHAVKSPKISPQSTNTACVPHPTPGTSASTSRLLANLPPRCHNPEDQLKGHPTPCPSLRPTLSHLPSFHASFTASSNSYHGSRPHRPHTSLLSATILLHSVSPYSVFSPYLPSSLSPPVLYFPSPAP</sequence>
<feature type="region of interest" description="Disordered" evidence="1">
    <location>
        <begin position="1"/>
        <end position="63"/>
    </location>
</feature>
<name>A0A5B7GIS8_PORTR</name>
<evidence type="ECO:0000313" key="3">
    <source>
        <dbReference type="Proteomes" id="UP000324222"/>
    </source>
</evidence>
<protein>
    <submittedName>
        <fullName evidence="2">Uncharacterized protein</fullName>
    </submittedName>
</protein>
<comment type="caution">
    <text evidence="2">The sequence shown here is derived from an EMBL/GenBank/DDBJ whole genome shotgun (WGS) entry which is preliminary data.</text>
</comment>
<gene>
    <name evidence="2" type="ORF">E2C01_052851</name>
</gene>
<evidence type="ECO:0000313" key="2">
    <source>
        <dbReference type="EMBL" id="MPC58842.1"/>
    </source>
</evidence>
<dbReference type="Proteomes" id="UP000324222">
    <property type="component" value="Unassembled WGS sequence"/>
</dbReference>
<organism evidence="2 3">
    <name type="scientific">Portunus trituberculatus</name>
    <name type="common">Swimming crab</name>
    <name type="synonym">Neptunus trituberculatus</name>
    <dbReference type="NCBI Taxonomy" id="210409"/>
    <lineage>
        <taxon>Eukaryota</taxon>
        <taxon>Metazoa</taxon>
        <taxon>Ecdysozoa</taxon>
        <taxon>Arthropoda</taxon>
        <taxon>Crustacea</taxon>
        <taxon>Multicrustacea</taxon>
        <taxon>Malacostraca</taxon>
        <taxon>Eumalacostraca</taxon>
        <taxon>Eucarida</taxon>
        <taxon>Decapoda</taxon>
        <taxon>Pleocyemata</taxon>
        <taxon>Brachyura</taxon>
        <taxon>Eubrachyura</taxon>
        <taxon>Portunoidea</taxon>
        <taxon>Portunidae</taxon>
        <taxon>Portuninae</taxon>
        <taxon>Portunus</taxon>
    </lineage>
</organism>